<sequence>MNAATDSVSDDSGFYTCIAWDDSGESRRSAFLKVLAVFPTTSSDYAVRSTRERGKGGSGVVLGKRLTTRLEYEDEIGRGKHLRVVIAARLDAPTRANSGASAERRCLPLRGADQRRVSRLMMSESSQRIIDAHGLAVGAAHHVGCFGWLHDGSGRRQKRPQRCERKRIADIDDATLGDVKREPAEGLRGNCLELSRIAAVSTGGTRRPKTPSSESANTRNDMGEVRPASTAGSRLAIRQSLKTSLSRRRCRQGLAQPRRREPVAVTNRGRLPLAATVDKDGAVTATLIDYVDGVAAEMHDWVAYD</sequence>
<evidence type="ECO:0000256" key="1">
    <source>
        <dbReference type="SAM" id="MobiDB-lite"/>
    </source>
</evidence>
<feature type="region of interest" description="Disordered" evidence="1">
    <location>
        <begin position="242"/>
        <end position="261"/>
    </location>
</feature>
<dbReference type="Proteomes" id="UP000192247">
    <property type="component" value="Unassembled WGS sequence"/>
</dbReference>
<evidence type="ECO:0000313" key="2">
    <source>
        <dbReference type="EMBL" id="OQR68445.1"/>
    </source>
</evidence>
<dbReference type="SUPFAM" id="SSF48726">
    <property type="entry name" value="Immunoglobulin"/>
    <property type="match status" value="1"/>
</dbReference>
<proteinExistence type="predicted"/>
<comment type="caution">
    <text evidence="2">The sequence shown here is derived from an EMBL/GenBank/DDBJ whole genome shotgun (WGS) entry which is preliminary data.</text>
</comment>
<evidence type="ECO:0000313" key="3">
    <source>
        <dbReference type="Proteomes" id="UP000192247"/>
    </source>
</evidence>
<feature type="region of interest" description="Disordered" evidence="1">
    <location>
        <begin position="199"/>
        <end position="235"/>
    </location>
</feature>
<dbReference type="InterPro" id="IPR036179">
    <property type="entry name" value="Ig-like_dom_sf"/>
</dbReference>
<dbReference type="InParanoid" id="A0A1V9X4E1"/>
<organism evidence="2 3">
    <name type="scientific">Tropilaelaps mercedesae</name>
    <dbReference type="NCBI Taxonomy" id="418985"/>
    <lineage>
        <taxon>Eukaryota</taxon>
        <taxon>Metazoa</taxon>
        <taxon>Ecdysozoa</taxon>
        <taxon>Arthropoda</taxon>
        <taxon>Chelicerata</taxon>
        <taxon>Arachnida</taxon>
        <taxon>Acari</taxon>
        <taxon>Parasitiformes</taxon>
        <taxon>Mesostigmata</taxon>
        <taxon>Gamasina</taxon>
        <taxon>Dermanyssoidea</taxon>
        <taxon>Laelapidae</taxon>
        <taxon>Tropilaelaps</taxon>
    </lineage>
</organism>
<accession>A0A1V9X4E1</accession>
<dbReference type="EMBL" id="MNPL01024635">
    <property type="protein sequence ID" value="OQR68445.1"/>
    <property type="molecule type" value="Genomic_DNA"/>
</dbReference>
<reference evidence="2 3" key="1">
    <citation type="journal article" date="2017" name="Gigascience">
        <title>Draft genome of the honey bee ectoparasitic mite, Tropilaelaps mercedesae, is shaped by the parasitic life history.</title>
        <authorList>
            <person name="Dong X."/>
            <person name="Armstrong S.D."/>
            <person name="Xia D."/>
            <person name="Makepeace B.L."/>
            <person name="Darby A.C."/>
            <person name="Kadowaki T."/>
        </authorList>
    </citation>
    <scope>NUCLEOTIDE SEQUENCE [LARGE SCALE GENOMIC DNA]</scope>
    <source>
        <strain evidence="2">Wuxi-XJTLU</strain>
    </source>
</reference>
<protein>
    <recommendedName>
        <fullName evidence="4">Ig-like domain-containing protein</fullName>
    </recommendedName>
</protein>
<keyword evidence="3" id="KW-1185">Reference proteome</keyword>
<feature type="compositionally biased region" description="Polar residues" evidence="1">
    <location>
        <begin position="210"/>
        <end position="220"/>
    </location>
</feature>
<name>A0A1V9X4E1_9ACAR</name>
<evidence type="ECO:0008006" key="4">
    <source>
        <dbReference type="Google" id="ProtNLM"/>
    </source>
</evidence>
<dbReference type="AlphaFoldDB" id="A0A1V9X4E1"/>
<gene>
    <name evidence="2" type="ORF">BIW11_04557</name>
</gene>